<gene>
    <name evidence="1" type="ORF">EXIGLDRAFT_692618</name>
</gene>
<keyword evidence="2" id="KW-1185">Reference proteome</keyword>
<reference evidence="1 2" key="1">
    <citation type="journal article" date="2016" name="Mol. Biol. Evol.">
        <title>Comparative Genomics of Early-Diverging Mushroom-Forming Fungi Provides Insights into the Origins of Lignocellulose Decay Capabilities.</title>
        <authorList>
            <person name="Nagy L.G."/>
            <person name="Riley R."/>
            <person name="Tritt A."/>
            <person name="Adam C."/>
            <person name="Daum C."/>
            <person name="Floudas D."/>
            <person name="Sun H."/>
            <person name="Yadav J.S."/>
            <person name="Pangilinan J."/>
            <person name="Larsson K.H."/>
            <person name="Matsuura K."/>
            <person name="Barry K."/>
            <person name="Labutti K."/>
            <person name="Kuo R."/>
            <person name="Ohm R.A."/>
            <person name="Bhattacharya S.S."/>
            <person name="Shirouzu T."/>
            <person name="Yoshinaga Y."/>
            <person name="Martin F.M."/>
            <person name="Grigoriev I.V."/>
            <person name="Hibbett D.S."/>
        </authorList>
    </citation>
    <scope>NUCLEOTIDE SEQUENCE [LARGE SCALE GENOMIC DNA]</scope>
    <source>
        <strain evidence="1 2">HHB12029</strain>
    </source>
</reference>
<sequence length="239" mass="25587">MPRKKLRNLANLGEYAGSSVTVKTRQERERKVQEKENNLRLMYYQSVPQTSSGGRAPQTRSFALSAREAASLFATAHAPSAESAIRDIARSASSEPWGIFSSAPEEAALDEPMSVELDRYSDMLLDFALSAADAAHLECNSSGTLADLSWAAVGDPNSYAPLDVEWTTGAALDDIMTGGVAGVDFAEAIWDSDDEQTLYLPEEDDAGNPLQTVAPSVPEQIPSVVQSAAGTQCIMSLLL</sequence>
<evidence type="ECO:0000313" key="1">
    <source>
        <dbReference type="EMBL" id="KZV78088.1"/>
    </source>
</evidence>
<organism evidence="1 2">
    <name type="scientific">Exidia glandulosa HHB12029</name>
    <dbReference type="NCBI Taxonomy" id="1314781"/>
    <lineage>
        <taxon>Eukaryota</taxon>
        <taxon>Fungi</taxon>
        <taxon>Dikarya</taxon>
        <taxon>Basidiomycota</taxon>
        <taxon>Agaricomycotina</taxon>
        <taxon>Agaricomycetes</taxon>
        <taxon>Auriculariales</taxon>
        <taxon>Exidiaceae</taxon>
        <taxon>Exidia</taxon>
    </lineage>
</organism>
<dbReference type="AlphaFoldDB" id="A0A166MJ35"/>
<dbReference type="Proteomes" id="UP000077266">
    <property type="component" value="Unassembled WGS sequence"/>
</dbReference>
<dbReference type="EMBL" id="KV427140">
    <property type="protein sequence ID" value="KZV78088.1"/>
    <property type="molecule type" value="Genomic_DNA"/>
</dbReference>
<protein>
    <submittedName>
        <fullName evidence="1">Uncharacterized protein</fullName>
    </submittedName>
</protein>
<evidence type="ECO:0000313" key="2">
    <source>
        <dbReference type="Proteomes" id="UP000077266"/>
    </source>
</evidence>
<name>A0A166MJ35_EXIGL</name>
<dbReference type="InParanoid" id="A0A166MJ35"/>
<proteinExistence type="predicted"/>
<accession>A0A166MJ35</accession>